<comment type="caution">
    <text evidence="2">The sequence shown here is derived from an EMBL/GenBank/DDBJ whole genome shotgun (WGS) entry which is preliminary data.</text>
</comment>
<feature type="region of interest" description="Disordered" evidence="1">
    <location>
        <begin position="345"/>
        <end position="376"/>
    </location>
</feature>
<dbReference type="PANTHER" id="PTHR43991:SF12">
    <property type="entry name" value="WD REPEAT PROTEIN (AFU_ORTHOLOGUE AFUA_8G05640)"/>
    <property type="match status" value="1"/>
</dbReference>
<feature type="region of interest" description="Disordered" evidence="1">
    <location>
        <begin position="1"/>
        <end position="22"/>
    </location>
</feature>
<dbReference type="AlphaFoldDB" id="A0A8J4BD48"/>
<feature type="region of interest" description="Disordered" evidence="1">
    <location>
        <begin position="81"/>
        <end position="138"/>
    </location>
</feature>
<evidence type="ECO:0000256" key="1">
    <source>
        <dbReference type="SAM" id="MobiDB-lite"/>
    </source>
</evidence>
<dbReference type="PANTHER" id="PTHR43991">
    <property type="entry name" value="WD REPEAT PROTEIN (AFU_ORTHOLOGUE AFUA_8G05640)-RELATED"/>
    <property type="match status" value="1"/>
</dbReference>
<feature type="non-terminal residue" evidence="2">
    <location>
        <position position="783"/>
    </location>
</feature>
<feature type="compositionally biased region" description="Gly residues" evidence="1">
    <location>
        <begin position="276"/>
        <end position="294"/>
    </location>
</feature>
<feature type="region of interest" description="Disordered" evidence="1">
    <location>
        <begin position="163"/>
        <end position="234"/>
    </location>
</feature>
<dbReference type="EMBL" id="BNCO01000033">
    <property type="protein sequence ID" value="GIL59052.1"/>
    <property type="molecule type" value="Genomic_DNA"/>
</dbReference>
<feature type="region of interest" description="Disordered" evidence="1">
    <location>
        <begin position="249"/>
        <end position="304"/>
    </location>
</feature>
<reference evidence="2" key="1">
    <citation type="journal article" date="2021" name="Proc. Natl. Acad. Sci. U.S.A.">
        <title>Three genomes in the algal genus Volvox reveal the fate of a haploid sex-determining region after a transition to homothallism.</title>
        <authorList>
            <person name="Yamamoto K."/>
            <person name="Hamaji T."/>
            <person name="Kawai-Toyooka H."/>
            <person name="Matsuzaki R."/>
            <person name="Takahashi F."/>
            <person name="Nishimura Y."/>
            <person name="Kawachi M."/>
            <person name="Noguchi H."/>
            <person name="Minakuchi Y."/>
            <person name="Umen J.G."/>
            <person name="Toyoda A."/>
            <person name="Nozaki H."/>
        </authorList>
    </citation>
    <scope>NUCLEOTIDE SEQUENCE</scope>
    <source>
        <strain evidence="2">NIES-3780</strain>
    </source>
</reference>
<gene>
    <name evidence="2" type="ORF">Vafri_14013</name>
</gene>
<evidence type="ECO:0000313" key="2">
    <source>
        <dbReference type="EMBL" id="GIL59052.1"/>
    </source>
</evidence>
<feature type="compositionally biased region" description="Acidic residues" evidence="1">
    <location>
        <begin position="345"/>
        <end position="370"/>
    </location>
</feature>
<feature type="compositionally biased region" description="Pro residues" evidence="1">
    <location>
        <begin position="199"/>
        <end position="216"/>
    </location>
</feature>
<feature type="compositionally biased region" description="Gly residues" evidence="1">
    <location>
        <begin position="574"/>
        <end position="606"/>
    </location>
</feature>
<accession>A0A8J4BD48</accession>
<feature type="compositionally biased region" description="Polar residues" evidence="1">
    <location>
        <begin position="409"/>
        <end position="421"/>
    </location>
</feature>
<feature type="region of interest" description="Disordered" evidence="1">
    <location>
        <begin position="568"/>
        <end position="607"/>
    </location>
</feature>
<feature type="region of interest" description="Disordered" evidence="1">
    <location>
        <begin position="522"/>
        <end position="545"/>
    </location>
</feature>
<protein>
    <submittedName>
        <fullName evidence="2">Uncharacterized protein</fullName>
    </submittedName>
</protein>
<proteinExistence type="predicted"/>
<name>A0A8J4BD48_9CHLO</name>
<feature type="region of interest" description="Disordered" evidence="1">
    <location>
        <begin position="403"/>
        <end position="438"/>
    </location>
</feature>
<sequence length="783" mass="80439">MASSRGFAHGAHATSDARDAMLDQQPPTIDETEAMEIDQQPSSTVAVAGPWLYPGMSTSLPMSSDRTLQNLYHEAQKQMMHLEPPPSSLRRDWPCEASGSGQPSSSGAAASVSASIPSPSPLHRYKGSGSSPTDHLANDQAWGPAVAATGCGGVAAALTSFQPAEQHESGSDPDEGPLAPSPPHPGSARMVTVATAPAATPPLPPVHQTPLPPTPPAERALGARSDSGREGGAGAGTVVAAAEVAGAWQREPQGPVGTAAPGGGLEQISESDIEMGNGGGVNADGIGVQEGGPKGPEERPALAPQEAQPAAMVAVRPVCPYMEYDLYAAGQAPLTSFYSYALTEGLDEDDEDEVVDDGEREDVEEGEEDGGPGAGGHLLAEVAMDYEDMCGAAAGAGKEALGADGAASCQPNRAVTPQPGQQMVPDSRSEGAAPYQARGEGAAAVGLYNSIDTNGSEEMDDIDSEEDDHDRLLDGDGEDGGLFIGPIAAAAGAMSNGAYRGTNPESAYGGAWARARPSSFPWPAQHHRHAHTAAGPRVLSQHGRWSEAYSSKAKAVGAERNIGGGSEGAASAGGVTGGSGAGAGTSSGAGPSNAGGNGGNDSGGGLSLRYQLSPAFVSADPWSEDEEEETDTTAEQFYAANEPKDIQGIPWERLHFNRTTYRETRLRQYRNYTNVLPDNNGGAYRAELAPLCAAPRRGGTAGVASGDAVNPAAVRGPPFFSFVRNSRAVQSNIVHFQLRNLVWATSHNDVFVMHDNRINHWNPVARSITEVMNLSGGGGGGGG</sequence>
<evidence type="ECO:0000313" key="3">
    <source>
        <dbReference type="Proteomes" id="UP000747399"/>
    </source>
</evidence>
<feature type="compositionally biased region" description="Low complexity" evidence="1">
    <location>
        <begin position="97"/>
        <end position="117"/>
    </location>
</feature>
<dbReference type="Proteomes" id="UP000747399">
    <property type="component" value="Unassembled WGS sequence"/>
</dbReference>
<organism evidence="2 3">
    <name type="scientific">Volvox africanus</name>
    <dbReference type="NCBI Taxonomy" id="51714"/>
    <lineage>
        <taxon>Eukaryota</taxon>
        <taxon>Viridiplantae</taxon>
        <taxon>Chlorophyta</taxon>
        <taxon>core chlorophytes</taxon>
        <taxon>Chlorophyceae</taxon>
        <taxon>CS clade</taxon>
        <taxon>Chlamydomonadales</taxon>
        <taxon>Volvocaceae</taxon>
        <taxon>Volvox</taxon>
    </lineage>
</organism>
<keyword evidence="3" id="KW-1185">Reference proteome</keyword>